<feature type="compositionally biased region" description="Basic and acidic residues" evidence="7">
    <location>
        <begin position="677"/>
        <end position="698"/>
    </location>
</feature>
<dbReference type="InterPro" id="IPR012337">
    <property type="entry name" value="RNaseH-like_sf"/>
</dbReference>
<dbReference type="Proteomes" id="UP000031668">
    <property type="component" value="Unassembled WGS sequence"/>
</dbReference>
<organism evidence="9 10">
    <name type="scientific">Thelohanellus kitauei</name>
    <name type="common">Myxosporean</name>
    <dbReference type="NCBI Taxonomy" id="669202"/>
    <lineage>
        <taxon>Eukaryota</taxon>
        <taxon>Metazoa</taxon>
        <taxon>Cnidaria</taxon>
        <taxon>Myxozoa</taxon>
        <taxon>Myxosporea</taxon>
        <taxon>Bivalvulida</taxon>
        <taxon>Platysporina</taxon>
        <taxon>Myxobolidae</taxon>
        <taxon>Thelohanellus</taxon>
    </lineage>
</organism>
<dbReference type="Gene3D" id="3.30.420.10">
    <property type="entry name" value="Ribonuclease H-like superfamily/Ribonuclease H"/>
    <property type="match status" value="1"/>
</dbReference>
<evidence type="ECO:0000256" key="6">
    <source>
        <dbReference type="ARBA" id="ARBA00022918"/>
    </source>
</evidence>
<dbReference type="SUPFAM" id="SSF56672">
    <property type="entry name" value="DNA/RNA polymerases"/>
    <property type="match status" value="1"/>
</dbReference>
<dbReference type="EMBL" id="JWZT01004052">
    <property type="protein sequence ID" value="KII64969.1"/>
    <property type="molecule type" value="Genomic_DNA"/>
</dbReference>
<evidence type="ECO:0000256" key="5">
    <source>
        <dbReference type="ARBA" id="ARBA00022801"/>
    </source>
</evidence>
<dbReference type="InterPro" id="IPR000477">
    <property type="entry name" value="RT_dom"/>
</dbReference>
<evidence type="ECO:0000313" key="9">
    <source>
        <dbReference type="EMBL" id="KII64969.1"/>
    </source>
</evidence>
<comment type="caution">
    <text evidence="9">The sequence shown here is derived from an EMBL/GenBank/DDBJ whole genome shotgun (WGS) entry which is preliminary data.</text>
</comment>
<dbReference type="InterPro" id="IPR050951">
    <property type="entry name" value="Retrovirus_Pol_polyprotein"/>
</dbReference>
<dbReference type="PROSITE" id="PS50994">
    <property type="entry name" value="INTEGRASE"/>
    <property type="match status" value="1"/>
</dbReference>
<dbReference type="Gene3D" id="1.10.340.70">
    <property type="match status" value="1"/>
</dbReference>
<dbReference type="Gene3D" id="3.10.10.10">
    <property type="entry name" value="HIV Type 1 Reverse Transcriptase, subunit A, domain 1"/>
    <property type="match status" value="1"/>
</dbReference>
<dbReference type="GO" id="GO:0004519">
    <property type="term" value="F:endonuclease activity"/>
    <property type="evidence" value="ECO:0007669"/>
    <property type="project" value="UniProtKB-KW"/>
</dbReference>
<reference evidence="9 10" key="1">
    <citation type="journal article" date="2014" name="Genome Biol. Evol.">
        <title>The genome of the myxosporean Thelohanellus kitauei shows adaptations to nutrient acquisition within its fish host.</title>
        <authorList>
            <person name="Yang Y."/>
            <person name="Xiong J."/>
            <person name="Zhou Z."/>
            <person name="Huo F."/>
            <person name="Miao W."/>
            <person name="Ran C."/>
            <person name="Liu Y."/>
            <person name="Zhang J."/>
            <person name="Feng J."/>
            <person name="Wang M."/>
            <person name="Wang M."/>
            <person name="Wang L."/>
            <person name="Yao B."/>
        </authorList>
    </citation>
    <scope>NUCLEOTIDE SEQUENCE [LARGE SCALE GENOMIC DNA]</scope>
    <source>
        <strain evidence="9">Wuqing</strain>
    </source>
</reference>
<evidence type="ECO:0000256" key="4">
    <source>
        <dbReference type="ARBA" id="ARBA00022759"/>
    </source>
</evidence>
<keyword evidence="2" id="KW-0548">Nucleotidyltransferase</keyword>
<feature type="domain" description="Integrase catalytic" evidence="8">
    <location>
        <begin position="421"/>
        <end position="572"/>
    </location>
</feature>
<dbReference type="InterPro" id="IPR036397">
    <property type="entry name" value="RNaseH_sf"/>
</dbReference>
<sequence length="718" mass="82881">MGLFRYTRLPFGVSSAPLIFQQTMDEILNGIERVTWYLDGIIVSGKDRKEHVERLTEVLMRLNKAGLTTKKKNVKFLGHKIDKNGIHPCKENLDAIRKMPSPSCVKELKSFLGSISYYSRSIQNLHTKCAPFYELTRKGNVWKWNQDDELVSDASNVGIGAVLLQTNEEGVYKPVSYSSRTLSAAERNYSTTDKEALAIIFGVRKFHQYLCGRKFDLITDHKPLESIFGERPGSPTTGSARLVRWRLILNGYNFEAKYKPGKENFIEDTLSRLPNPNTKQTSEERSMENITGLIKQIKSETIMDRRLLKEETGRDKILAAVKNIQALDGQENNNTALNTISIEEDIIFYNDRMIIPSKLRNTVVIMIHQGHPWIVAMKSLSKNYVRWPGIRKSCEIMVKSCKSCQENQAKPVEHCIFPWITPDKPWHRIHVDYTGPIEGIMWLAIVDASSKWVEVIPTKHAITETLIKSLQCHFSRFGFPVQIISDDGPQFISQTFKMFCKSNGIKHVKSTPYHSRTNGLIEGTIRTIKSRYLRSRETHDSTDRLNRVLFTCRNTIHSTTQRTPAELIFNYKVRNIFDKIKPNVQNRSNIATSIYEKYKNRHTGLREFKYNEKVWIWNNLTKKHTLGRVISKTGPLSYQVKIGDKMLRKHADRMKTAKDYRDDDVSTDNGHLRYREQLTQENGQEHKSIELRRSERLKNKQAINYDESSQETIEEGGA</sequence>
<dbReference type="InterPro" id="IPR041588">
    <property type="entry name" value="Integrase_H2C2"/>
</dbReference>
<proteinExistence type="predicted"/>
<keyword evidence="10" id="KW-1185">Reference proteome</keyword>
<dbReference type="Pfam" id="PF17917">
    <property type="entry name" value="RT_RNaseH"/>
    <property type="match status" value="1"/>
</dbReference>
<dbReference type="SUPFAM" id="SSF53098">
    <property type="entry name" value="Ribonuclease H-like"/>
    <property type="match status" value="1"/>
</dbReference>
<keyword evidence="1" id="KW-0808">Transferase</keyword>
<dbReference type="InterPro" id="IPR001584">
    <property type="entry name" value="Integrase_cat-core"/>
</dbReference>
<dbReference type="InterPro" id="IPR043128">
    <property type="entry name" value="Rev_trsase/Diguanyl_cyclase"/>
</dbReference>
<dbReference type="FunFam" id="3.30.420.10:FF:000063">
    <property type="entry name" value="Retrovirus-related Pol polyprotein from transposon 297-like Protein"/>
    <property type="match status" value="1"/>
</dbReference>
<name>A0A0C2IHZ5_THEKT</name>
<dbReference type="OMA" id="TSHRFEN"/>
<dbReference type="GO" id="GO:0016787">
    <property type="term" value="F:hydrolase activity"/>
    <property type="evidence" value="ECO:0007669"/>
    <property type="project" value="UniProtKB-KW"/>
</dbReference>
<dbReference type="GO" id="GO:0015074">
    <property type="term" value="P:DNA integration"/>
    <property type="evidence" value="ECO:0007669"/>
    <property type="project" value="InterPro"/>
</dbReference>
<evidence type="ECO:0000313" key="10">
    <source>
        <dbReference type="Proteomes" id="UP000031668"/>
    </source>
</evidence>
<dbReference type="FunFam" id="3.10.20.370:FF:000001">
    <property type="entry name" value="Retrovirus-related Pol polyprotein from transposon 17.6-like protein"/>
    <property type="match status" value="1"/>
</dbReference>
<dbReference type="AlphaFoldDB" id="A0A0C2IHZ5"/>
<dbReference type="PANTHER" id="PTHR37984">
    <property type="entry name" value="PROTEIN CBG26694"/>
    <property type="match status" value="1"/>
</dbReference>
<feature type="region of interest" description="Disordered" evidence="7">
    <location>
        <begin position="677"/>
        <end position="718"/>
    </location>
</feature>
<dbReference type="Pfam" id="PF00665">
    <property type="entry name" value="rve"/>
    <property type="match status" value="1"/>
</dbReference>
<dbReference type="GO" id="GO:0003676">
    <property type="term" value="F:nucleic acid binding"/>
    <property type="evidence" value="ECO:0007669"/>
    <property type="project" value="InterPro"/>
</dbReference>
<dbReference type="GO" id="GO:0003964">
    <property type="term" value="F:RNA-directed DNA polymerase activity"/>
    <property type="evidence" value="ECO:0007669"/>
    <property type="project" value="UniProtKB-KW"/>
</dbReference>
<evidence type="ECO:0000256" key="7">
    <source>
        <dbReference type="SAM" id="MobiDB-lite"/>
    </source>
</evidence>
<protein>
    <submittedName>
        <fullName evidence="9">Transposon Tf2-8 polyprotein</fullName>
    </submittedName>
</protein>
<gene>
    <name evidence="9" type="ORF">RF11_06857</name>
</gene>
<dbReference type="Gene3D" id="3.30.70.270">
    <property type="match status" value="2"/>
</dbReference>
<keyword evidence="4" id="KW-0255">Endonuclease</keyword>
<keyword evidence="3" id="KW-0540">Nuclease</keyword>
<feature type="compositionally biased region" description="Acidic residues" evidence="7">
    <location>
        <begin position="708"/>
        <end position="718"/>
    </location>
</feature>
<evidence type="ECO:0000256" key="2">
    <source>
        <dbReference type="ARBA" id="ARBA00022695"/>
    </source>
</evidence>
<keyword evidence="6" id="KW-0695">RNA-directed DNA polymerase</keyword>
<dbReference type="Pfam" id="PF00078">
    <property type="entry name" value="RVT_1"/>
    <property type="match status" value="1"/>
</dbReference>
<evidence type="ECO:0000256" key="1">
    <source>
        <dbReference type="ARBA" id="ARBA00022679"/>
    </source>
</evidence>
<dbReference type="Pfam" id="PF17921">
    <property type="entry name" value="Integrase_H2C2"/>
    <property type="match status" value="1"/>
</dbReference>
<dbReference type="CDD" id="cd09274">
    <property type="entry name" value="RNase_HI_RT_Ty3"/>
    <property type="match status" value="1"/>
</dbReference>
<evidence type="ECO:0000259" key="8">
    <source>
        <dbReference type="PROSITE" id="PS50994"/>
    </source>
</evidence>
<keyword evidence="5" id="KW-0378">Hydrolase</keyword>
<dbReference type="OrthoDB" id="7692679at2759"/>
<accession>A0A0C2IHZ5</accession>
<dbReference type="PANTHER" id="PTHR37984:SF5">
    <property type="entry name" value="PROTEIN NYNRIN-LIKE"/>
    <property type="match status" value="1"/>
</dbReference>
<dbReference type="InterPro" id="IPR041373">
    <property type="entry name" value="RT_RNaseH"/>
</dbReference>
<dbReference type="InterPro" id="IPR043502">
    <property type="entry name" value="DNA/RNA_pol_sf"/>
</dbReference>
<evidence type="ECO:0000256" key="3">
    <source>
        <dbReference type="ARBA" id="ARBA00022722"/>
    </source>
</evidence>